<feature type="transmembrane region" description="Helical" evidence="1">
    <location>
        <begin position="50"/>
        <end position="70"/>
    </location>
</feature>
<evidence type="ECO:0000313" key="2">
    <source>
        <dbReference type="EMBL" id="RZC06719.1"/>
    </source>
</evidence>
<evidence type="ECO:0000256" key="1">
    <source>
        <dbReference type="SAM" id="Phobius"/>
    </source>
</evidence>
<protein>
    <recommendedName>
        <fullName evidence="4">Transmembrane protein</fullName>
    </recommendedName>
</protein>
<accession>A0A445K7E9</accession>
<name>A0A445K7E9_GLYSO</name>
<dbReference type="AlphaFoldDB" id="A0A445K7E9"/>
<gene>
    <name evidence="2" type="ORF">D0Y65_014258</name>
</gene>
<dbReference type="Proteomes" id="UP000289340">
    <property type="component" value="Chromosome 6"/>
</dbReference>
<keyword evidence="1" id="KW-0812">Transmembrane</keyword>
<proteinExistence type="predicted"/>
<keyword evidence="1" id="KW-0472">Membrane</keyword>
<dbReference type="EMBL" id="QZWG01000006">
    <property type="protein sequence ID" value="RZC06719.1"/>
    <property type="molecule type" value="Genomic_DNA"/>
</dbReference>
<organism evidence="2 3">
    <name type="scientific">Glycine soja</name>
    <name type="common">Wild soybean</name>
    <dbReference type="NCBI Taxonomy" id="3848"/>
    <lineage>
        <taxon>Eukaryota</taxon>
        <taxon>Viridiplantae</taxon>
        <taxon>Streptophyta</taxon>
        <taxon>Embryophyta</taxon>
        <taxon>Tracheophyta</taxon>
        <taxon>Spermatophyta</taxon>
        <taxon>Magnoliopsida</taxon>
        <taxon>eudicotyledons</taxon>
        <taxon>Gunneridae</taxon>
        <taxon>Pentapetalae</taxon>
        <taxon>rosids</taxon>
        <taxon>fabids</taxon>
        <taxon>Fabales</taxon>
        <taxon>Fabaceae</taxon>
        <taxon>Papilionoideae</taxon>
        <taxon>50 kb inversion clade</taxon>
        <taxon>NPAAA clade</taxon>
        <taxon>indigoferoid/millettioid clade</taxon>
        <taxon>Phaseoleae</taxon>
        <taxon>Glycine</taxon>
        <taxon>Glycine subgen. Soja</taxon>
    </lineage>
</organism>
<keyword evidence="3" id="KW-1185">Reference proteome</keyword>
<keyword evidence="1" id="KW-1133">Transmembrane helix</keyword>
<comment type="caution">
    <text evidence="2">The sequence shown here is derived from an EMBL/GenBank/DDBJ whole genome shotgun (WGS) entry which is preliminary data.</text>
</comment>
<reference evidence="2 3" key="1">
    <citation type="submission" date="2018-09" db="EMBL/GenBank/DDBJ databases">
        <title>A high-quality reference genome of wild soybean provides a powerful tool to mine soybean genomes.</title>
        <authorList>
            <person name="Xie M."/>
            <person name="Chung C.Y.L."/>
            <person name="Li M.-W."/>
            <person name="Wong F.-L."/>
            <person name="Chan T.-F."/>
            <person name="Lam H.-M."/>
        </authorList>
    </citation>
    <scope>NUCLEOTIDE SEQUENCE [LARGE SCALE GENOMIC DNA]</scope>
    <source>
        <strain evidence="3">cv. W05</strain>
        <tissue evidence="2">Hypocotyl of etiolated seedlings</tissue>
    </source>
</reference>
<sequence>MATMIMITRSSNICSFLNLNDLIGSGYGWWWLLINWGILMCRWRLRRILVIARLGFGFGFGFGFGLRLGFGPCEEENSKEEKSDQEAP</sequence>
<evidence type="ECO:0008006" key="4">
    <source>
        <dbReference type="Google" id="ProtNLM"/>
    </source>
</evidence>
<evidence type="ECO:0000313" key="3">
    <source>
        <dbReference type="Proteomes" id="UP000289340"/>
    </source>
</evidence>